<keyword evidence="2" id="KW-0808">Transferase</keyword>
<evidence type="ECO:0000256" key="2">
    <source>
        <dbReference type="ARBA" id="ARBA00022679"/>
    </source>
</evidence>
<keyword evidence="5" id="KW-1185">Reference proteome</keyword>
<evidence type="ECO:0000256" key="1">
    <source>
        <dbReference type="ARBA" id="ARBA00007274"/>
    </source>
</evidence>
<evidence type="ECO:0000259" key="3">
    <source>
        <dbReference type="SMART" id="SM01266"/>
    </source>
</evidence>
<sequence length="244" mass="26479">MAGTEKEKMLRGELYCAFTPDLLAERTRCKHACNRFNNAGEVSRRRLLELWKDIVYLLQPCFYISFTDDASIKQTTLADVVVLGQSSIVQDTTPLPPAKEDPVEDEEVLKREPWIEPPIRMDYGYNVKVGAGAFINFDCVILDTCLVTIGARTLLGPKVALYSGTHPLDPAIRNGTSGPESGKEIHIGEDCWLAGNVIVLPGVTIGDGAVIGAGSVVTKDVPAYHLAVGNPAKIVRKIDTTQAA</sequence>
<dbReference type="PANTHER" id="PTHR23416:SF54">
    <property type="entry name" value="ACETYLTRANSFERASE, CYSE_LACA_LPXA_NODL FAMILY (AFU_ORTHOLOGUE AFUA_2G08430)-RELATED"/>
    <property type="match status" value="1"/>
</dbReference>
<dbReference type="InterPro" id="IPR001451">
    <property type="entry name" value="Hexapep"/>
</dbReference>
<gene>
    <name evidence="4" type="ORF">AOCH_007570</name>
</gene>
<evidence type="ECO:0000313" key="4">
    <source>
        <dbReference type="EMBL" id="KKK25680.1"/>
    </source>
</evidence>
<dbReference type="SMART" id="SM01266">
    <property type="entry name" value="Mac"/>
    <property type="match status" value="1"/>
</dbReference>
<organism evidence="4 5">
    <name type="scientific">Aspergillus ochraceoroseus</name>
    <dbReference type="NCBI Taxonomy" id="138278"/>
    <lineage>
        <taxon>Eukaryota</taxon>
        <taxon>Fungi</taxon>
        <taxon>Dikarya</taxon>
        <taxon>Ascomycota</taxon>
        <taxon>Pezizomycotina</taxon>
        <taxon>Eurotiomycetes</taxon>
        <taxon>Eurotiomycetidae</taxon>
        <taxon>Eurotiales</taxon>
        <taxon>Aspergillaceae</taxon>
        <taxon>Aspergillus</taxon>
        <taxon>Aspergillus subgen. Nidulantes</taxon>
    </lineage>
</organism>
<dbReference type="PANTHER" id="PTHR23416">
    <property type="entry name" value="SIALIC ACID SYNTHASE-RELATED"/>
    <property type="match status" value="1"/>
</dbReference>
<accession>A0A0F8X7Z6</accession>
<dbReference type="Proteomes" id="UP000034947">
    <property type="component" value="Unassembled WGS sequence"/>
</dbReference>
<dbReference type="SUPFAM" id="SSF51161">
    <property type="entry name" value="Trimeric LpxA-like enzymes"/>
    <property type="match status" value="1"/>
</dbReference>
<evidence type="ECO:0000313" key="5">
    <source>
        <dbReference type="Proteomes" id="UP000034947"/>
    </source>
</evidence>
<dbReference type="Gene3D" id="2.160.10.10">
    <property type="entry name" value="Hexapeptide repeat proteins"/>
    <property type="match status" value="1"/>
</dbReference>
<comment type="similarity">
    <text evidence="1">Belongs to the transferase hexapeptide repeat family.</text>
</comment>
<dbReference type="EMBL" id="JYKN01000123">
    <property type="protein sequence ID" value="KKK25680.1"/>
    <property type="molecule type" value="Genomic_DNA"/>
</dbReference>
<dbReference type="GO" id="GO:0016407">
    <property type="term" value="F:acetyltransferase activity"/>
    <property type="evidence" value="ECO:0007669"/>
    <property type="project" value="InterPro"/>
</dbReference>
<dbReference type="InterPro" id="IPR018357">
    <property type="entry name" value="Hexapep_transf_CS"/>
</dbReference>
<dbReference type="GO" id="GO:0008374">
    <property type="term" value="F:O-acyltransferase activity"/>
    <property type="evidence" value="ECO:0007669"/>
    <property type="project" value="TreeGrafter"/>
</dbReference>
<dbReference type="InterPro" id="IPR051159">
    <property type="entry name" value="Hexapeptide_acetyltransf"/>
</dbReference>
<dbReference type="CDD" id="cd03357">
    <property type="entry name" value="LbH_MAT_GAT"/>
    <property type="match status" value="1"/>
</dbReference>
<reference evidence="4 5" key="1">
    <citation type="submission" date="2015-02" db="EMBL/GenBank/DDBJ databases">
        <title>Draft Genome Sequences of Two Closely-Related Aflatoxigenic Aspergillus Species Obtained from the Cote d'Ivoire.</title>
        <authorList>
            <person name="Moore G.G."/>
            <person name="Beltz S.B."/>
            <person name="Mack B.M."/>
        </authorList>
    </citation>
    <scope>NUCLEOTIDE SEQUENCE [LARGE SCALE GENOMIC DNA]</scope>
    <source>
        <strain evidence="4 5">SRRC1432</strain>
    </source>
</reference>
<dbReference type="OrthoDB" id="25818at2759"/>
<dbReference type="VEuPathDB" id="FungiDB:P175DRAFT_0318143"/>
<comment type="caution">
    <text evidence="4">The sequence shown here is derived from an EMBL/GenBank/DDBJ whole genome shotgun (WGS) entry which is preliminary data.</text>
</comment>
<proteinExistence type="inferred from homology"/>
<name>A0A0F8X7Z6_9EURO</name>
<feature type="domain" description="Maltose/galactoside acetyltransferase" evidence="3">
    <location>
        <begin position="6"/>
        <end position="60"/>
    </location>
</feature>
<dbReference type="InterPro" id="IPR024688">
    <property type="entry name" value="Mac_dom"/>
</dbReference>
<protein>
    <recommendedName>
        <fullName evidence="3">Maltose/galactoside acetyltransferase domain-containing protein</fullName>
    </recommendedName>
</protein>
<dbReference type="AlphaFoldDB" id="A0A0F8X7Z6"/>
<dbReference type="Pfam" id="PF12464">
    <property type="entry name" value="Mac"/>
    <property type="match status" value="1"/>
</dbReference>
<dbReference type="InterPro" id="IPR011004">
    <property type="entry name" value="Trimer_LpxA-like_sf"/>
</dbReference>
<dbReference type="PROSITE" id="PS00101">
    <property type="entry name" value="HEXAPEP_TRANSFERASES"/>
    <property type="match status" value="1"/>
</dbReference>
<dbReference type="Pfam" id="PF00132">
    <property type="entry name" value="Hexapep"/>
    <property type="match status" value="1"/>
</dbReference>